<dbReference type="SUPFAM" id="SSF52540">
    <property type="entry name" value="P-loop containing nucleoside triphosphate hydrolases"/>
    <property type="match status" value="1"/>
</dbReference>
<gene>
    <name evidence="3" type="ORF">WOB96_12365</name>
</gene>
<sequence length="280" mass="30418">MRNNKPVRVIAVASGKGGVGKTNVVANMAVSFAKYGRKVMVLDADLGLGNIDVLLDLAPRFNLSHVVRGEKTLEEVLVEGPHGIHVVPAASGIQAMAELDLRAQAALVQSFGDLSLPLDILLIDTAAGISSSVLTFSLAAQEIIVVISNEPTSITDAYALIKVLSRDYGHRRFRLLANMVRDAQEGRELFNKILQVADRYLDVSLDLMGMIPFDAKLRRAVQHQRAVTDAFPNAPSTQAFHRLVTTAERWPMPVGNGGRLEFFMERLIAGSHNLLDEASA</sequence>
<dbReference type="InterPro" id="IPR033756">
    <property type="entry name" value="YlxH/NBP35"/>
</dbReference>
<dbReference type="InterPro" id="IPR050625">
    <property type="entry name" value="ParA/MinD_ATPase"/>
</dbReference>
<keyword evidence="4" id="KW-1185">Reference proteome</keyword>
<dbReference type="InterPro" id="IPR025501">
    <property type="entry name" value="MinD_FleN"/>
</dbReference>
<evidence type="ECO:0000313" key="4">
    <source>
        <dbReference type="Proteomes" id="UP001446205"/>
    </source>
</evidence>
<evidence type="ECO:0000313" key="3">
    <source>
        <dbReference type="EMBL" id="MEK8090548.1"/>
    </source>
</evidence>
<dbReference type="PANTHER" id="PTHR43384">
    <property type="entry name" value="SEPTUM SITE-DETERMINING PROTEIN MIND HOMOLOG, CHLOROPLASTIC-RELATED"/>
    <property type="match status" value="1"/>
</dbReference>
<protein>
    <submittedName>
        <fullName evidence="3">MinD/ParA family protein</fullName>
    </submittedName>
</protein>
<keyword evidence="1" id="KW-0547">Nucleotide-binding</keyword>
<dbReference type="Pfam" id="PF10609">
    <property type="entry name" value="ParA"/>
    <property type="match status" value="1"/>
</dbReference>
<dbReference type="Proteomes" id="UP001446205">
    <property type="component" value="Unassembled WGS sequence"/>
</dbReference>
<comment type="caution">
    <text evidence="3">The sequence shown here is derived from an EMBL/GenBank/DDBJ whole genome shotgun (WGS) entry which is preliminary data.</text>
</comment>
<reference evidence="3 4" key="1">
    <citation type="submission" date="2024-04" db="EMBL/GenBank/DDBJ databases">
        <authorList>
            <person name="Abashina T."/>
            <person name="Shaikin A."/>
        </authorList>
    </citation>
    <scope>NUCLEOTIDE SEQUENCE [LARGE SCALE GENOMIC DNA]</scope>
    <source>
        <strain evidence="3 4">AAFK</strain>
    </source>
</reference>
<organism evidence="3 4">
    <name type="scientific">Thermithiobacillus plumbiphilus</name>
    <dbReference type="NCBI Taxonomy" id="1729899"/>
    <lineage>
        <taxon>Bacteria</taxon>
        <taxon>Pseudomonadati</taxon>
        <taxon>Pseudomonadota</taxon>
        <taxon>Acidithiobacillia</taxon>
        <taxon>Acidithiobacillales</taxon>
        <taxon>Thermithiobacillaceae</taxon>
        <taxon>Thermithiobacillus</taxon>
    </lineage>
</organism>
<dbReference type="RefSeq" id="WP_341371604.1">
    <property type="nucleotide sequence ID" value="NZ_JBBPCO010000013.1"/>
</dbReference>
<dbReference type="InterPro" id="IPR027417">
    <property type="entry name" value="P-loop_NTPase"/>
</dbReference>
<evidence type="ECO:0000256" key="1">
    <source>
        <dbReference type="ARBA" id="ARBA00022741"/>
    </source>
</evidence>
<name>A0ABU9DAJ0_9PROT</name>
<dbReference type="PANTHER" id="PTHR43384:SF4">
    <property type="entry name" value="CELLULOSE BIOSYNTHESIS PROTEIN BCSQ-RELATED"/>
    <property type="match status" value="1"/>
</dbReference>
<accession>A0ABU9DAJ0</accession>
<dbReference type="Gene3D" id="3.40.50.300">
    <property type="entry name" value="P-loop containing nucleotide triphosphate hydrolases"/>
    <property type="match status" value="1"/>
</dbReference>
<evidence type="ECO:0000256" key="2">
    <source>
        <dbReference type="ARBA" id="ARBA00022840"/>
    </source>
</evidence>
<dbReference type="PIRSF" id="PIRSF003092">
    <property type="entry name" value="MinD"/>
    <property type="match status" value="1"/>
</dbReference>
<dbReference type="CDD" id="cd02038">
    <property type="entry name" value="FlhG-like"/>
    <property type="match status" value="1"/>
</dbReference>
<dbReference type="EMBL" id="JBBPCO010000013">
    <property type="protein sequence ID" value="MEK8090548.1"/>
    <property type="molecule type" value="Genomic_DNA"/>
</dbReference>
<keyword evidence="2" id="KW-0067">ATP-binding</keyword>
<dbReference type="InterPro" id="IPR033875">
    <property type="entry name" value="FlhG"/>
</dbReference>
<proteinExistence type="predicted"/>